<proteinExistence type="inferred from homology"/>
<dbReference type="SMART" id="SM00822">
    <property type="entry name" value="PKS_KR"/>
    <property type="match status" value="1"/>
</dbReference>
<organism evidence="5 6">
    <name type="scientific">Deinococcus radiodurans (strain ATCC 13939 / DSM 20539 / JCM 16871 / CCUG 27074 / LMG 4051 / NBRC 15346 / NCIMB 9279 / VKM B-1422 / R1)</name>
    <dbReference type="NCBI Taxonomy" id="243230"/>
    <lineage>
        <taxon>Bacteria</taxon>
        <taxon>Thermotogati</taxon>
        <taxon>Deinococcota</taxon>
        <taxon>Deinococci</taxon>
        <taxon>Deinococcales</taxon>
        <taxon>Deinococcaceae</taxon>
        <taxon>Deinococcus</taxon>
    </lineage>
</organism>
<dbReference type="Pfam" id="PF00106">
    <property type="entry name" value="adh_short"/>
    <property type="match status" value="1"/>
</dbReference>
<dbReference type="EnsemblBacteria" id="AAF11489">
    <property type="protein sequence ID" value="AAF11489"/>
    <property type="gene ID" value="DR_1938"/>
</dbReference>
<dbReference type="Proteomes" id="UP000002524">
    <property type="component" value="Chromosome 1"/>
</dbReference>
<dbReference type="PANTHER" id="PTHR44196:SF1">
    <property type="entry name" value="DEHYDROGENASE_REDUCTASE SDR FAMILY MEMBER 7B"/>
    <property type="match status" value="1"/>
</dbReference>
<keyword evidence="6" id="KW-1185">Reference proteome</keyword>
<dbReference type="GO" id="GO:0008202">
    <property type="term" value="P:steroid metabolic process"/>
    <property type="evidence" value="ECO:0000318"/>
    <property type="project" value="GO_Central"/>
</dbReference>
<dbReference type="GO" id="GO:0016491">
    <property type="term" value="F:oxidoreductase activity"/>
    <property type="evidence" value="ECO:0000318"/>
    <property type="project" value="GO_Central"/>
</dbReference>
<dbReference type="InterPro" id="IPR020904">
    <property type="entry name" value="Sc_DH/Rdtase_CS"/>
</dbReference>
<dbReference type="EMBL" id="AE000513">
    <property type="protein sequence ID" value="AAF11489.1"/>
    <property type="molecule type" value="Genomic_DNA"/>
</dbReference>
<dbReference type="eggNOG" id="COG4221">
    <property type="taxonomic scope" value="Bacteria"/>
</dbReference>
<dbReference type="KEGG" id="dra:DR_1938"/>
<dbReference type="PIRSF" id="PIRSF000126">
    <property type="entry name" value="11-beta-HSD1"/>
    <property type="match status" value="1"/>
</dbReference>
<dbReference type="PATRIC" id="fig|243230.17.peg.2157"/>
<dbReference type="AlphaFoldDB" id="Q9RT30"/>
<dbReference type="InterPro" id="IPR057326">
    <property type="entry name" value="KR_dom"/>
</dbReference>
<feature type="domain" description="Ketoreductase" evidence="4">
    <location>
        <begin position="32"/>
        <end position="213"/>
    </location>
</feature>
<dbReference type="PANTHER" id="PTHR44196">
    <property type="entry name" value="DEHYDROGENASE/REDUCTASE SDR FAMILY MEMBER 7B"/>
    <property type="match status" value="1"/>
</dbReference>
<sequence>MERVAVLSRRTRNSESCSRICAMPPASSASRPVVVLTGASSGIGLATAEELAAQGYALVLAARRADTLRDLARRLDPSGSRVIAVPTDVTDDASRRSLLQFAHDHFGRVDVLINNAGVTVEKGWWWDDPDPLRVVRVNLEAPIELTRLVLPDMQARGNGHIVNIGSVAGRAATNGMYSASKFGIRGFSHGLRRELLGSGIDVSLVAPGFVQSEMTAKAKLPMPGPEVVARAVADVLRRPQPEVIVPRVYAALALMNSVAPKLGDLLVSRVVIARRYQHGGKGK</sequence>
<evidence type="ECO:0000259" key="4">
    <source>
        <dbReference type="SMART" id="SM00822"/>
    </source>
</evidence>
<keyword evidence="2" id="KW-0560">Oxidoreductase</keyword>
<reference evidence="5 6" key="1">
    <citation type="journal article" date="1999" name="Science">
        <title>Genome sequence of the radioresistant bacterium Deinococcus radiodurans R1.</title>
        <authorList>
            <person name="White O."/>
            <person name="Eisen J.A."/>
            <person name="Heidelberg J.F."/>
            <person name="Hickey E.K."/>
            <person name="Peterson J.D."/>
            <person name="Dodson R.J."/>
            <person name="Haft D.H."/>
            <person name="Gwinn M.L."/>
            <person name="Nelson W.C."/>
            <person name="Richardson D.L."/>
            <person name="Moffat K.S."/>
            <person name="Qin H."/>
            <person name="Jiang L."/>
            <person name="Pamphile W."/>
            <person name="Crosby M."/>
            <person name="Shen M."/>
            <person name="Vamathevan J.J."/>
            <person name="Lam P."/>
            <person name="McDonald L."/>
            <person name="Utterback T."/>
            <person name="Zalewski C."/>
            <person name="Makarova K.S."/>
            <person name="Aravind L."/>
            <person name="Daly M.J."/>
            <person name="Minton K.W."/>
            <person name="Fleischmann R.D."/>
            <person name="Ketchum K.A."/>
            <person name="Nelson K.E."/>
            <person name="Salzberg S."/>
            <person name="Smith H.O."/>
            <person name="Venter J.C."/>
            <person name="Fraser C.M."/>
        </authorList>
    </citation>
    <scope>NUCLEOTIDE SEQUENCE [LARGE SCALE GENOMIC DNA]</scope>
    <source>
        <strain evidence="6">ATCC 13939 / DSM 20539 / JCM 16871 / LMG 4051 / NBRC 15346 / NCIMB 9279 / R1 / VKM B-1422</strain>
    </source>
</reference>
<dbReference type="PaxDb" id="243230-DR_1938"/>
<dbReference type="SUPFAM" id="SSF51735">
    <property type="entry name" value="NAD(P)-binding Rossmann-fold domains"/>
    <property type="match status" value="1"/>
</dbReference>
<dbReference type="HOGENOM" id="CLU_010194_2_1_0"/>
<evidence type="ECO:0000313" key="6">
    <source>
        <dbReference type="Proteomes" id="UP000002524"/>
    </source>
</evidence>
<gene>
    <name evidence="5" type="ordered locus">DR_1938</name>
</gene>
<evidence type="ECO:0000313" key="5">
    <source>
        <dbReference type="EMBL" id="AAF11489.1"/>
    </source>
</evidence>
<dbReference type="InParanoid" id="Q9RT30"/>
<evidence type="ECO:0000256" key="2">
    <source>
        <dbReference type="ARBA" id="ARBA00023002"/>
    </source>
</evidence>
<evidence type="ECO:0000256" key="3">
    <source>
        <dbReference type="RuleBase" id="RU000363"/>
    </source>
</evidence>
<comment type="similarity">
    <text evidence="1 3">Belongs to the short-chain dehydrogenases/reductases (SDR) family.</text>
</comment>
<dbReference type="PRINTS" id="PR00080">
    <property type="entry name" value="SDRFAMILY"/>
</dbReference>
<dbReference type="Gene3D" id="3.40.50.720">
    <property type="entry name" value="NAD(P)-binding Rossmann-like Domain"/>
    <property type="match status" value="1"/>
</dbReference>
<protein>
    <submittedName>
        <fullName evidence="5">Oxidoreductase, short-chain dehydrogenase/reductase family</fullName>
    </submittedName>
</protein>
<evidence type="ECO:0000256" key="1">
    <source>
        <dbReference type="ARBA" id="ARBA00006484"/>
    </source>
</evidence>
<dbReference type="InterPro" id="IPR002347">
    <property type="entry name" value="SDR_fam"/>
</dbReference>
<dbReference type="InterPro" id="IPR036291">
    <property type="entry name" value="NAD(P)-bd_dom_sf"/>
</dbReference>
<name>Q9RT30_DEIRA</name>
<dbReference type="STRING" id="243230.DR_1938"/>
<dbReference type="PRINTS" id="PR00081">
    <property type="entry name" value="GDHRDH"/>
</dbReference>
<accession>Q9RT30</accession>
<dbReference type="PIR" id="D75336">
    <property type="entry name" value="D75336"/>
</dbReference>
<dbReference type="OrthoDB" id="9793345at2"/>
<dbReference type="FunCoup" id="Q9RT30">
    <property type="interactions" value="339"/>
</dbReference>
<dbReference type="PROSITE" id="PS00061">
    <property type="entry name" value="ADH_SHORT"/>
    <property type="match status" value="1"/>
</dbReference>